<dbReference type="EMBL" id="VHSG01000012">
    <property type="protein sequence ID" value="TQV78800.1"/>
    <property type="molecule type" value="Genomic_DNA"/>
</dbReference>
<organism evidence="1 2">
    <name type="scientific">Exilibacterium tricleocarpae</name>
    <dbReference type="NCBI Taxonomy" id="2591008"/>
    <lineage>
        <taxon>Bacteria</taxon>
        <taxon>Pseudomonadati</taxon>
        <taxon>Pseudomonadota</taxon>
        <taxon>Gammaproteobacteria</taxon>
        <taxon>Cellvibrionales</taxon>
        <taxon>Cellvibrionaceae</taxon>
        <taxon>Exilibacterium</taxon>
    </lineage>
</organism>
<sequence>MPKIDSCGFNPSAHITPGTTGDPWWFCPSSVEIDRHLRVLTVPVRNMRRYELCGGMNCAAV</sequence>
<name>A0A545TNJ8_9GAMM</name>
<dbReference type="RefSeq" id="WP_142904635.1">
    <property type="nucleotide sequence ID" value="NZ_ML660093.1"/>
</dbReference>
<proteinExistence type="predicted"/>
<reference evidence="1 2" key="1">
    <citation type="submission" date="2019-06" db="EMBL/GenBank/DDBJ databases">
        <title>Whole genome sequence for Cellvibrionaceae sp. R142.</title>
        <authorList>
            <person name="Wang G."/>
        </authorList>
    </citation>
    <scope>NUCLEOTIDE SEQUENCE [LARGE SCALE GENOMIC DNA]</scope>
    <source>
        <strain evidence="1 2">R142</strain>
    </source>
</reference>
<keyword evidence="2" id="KW-1185">Reference proteome</keyword>
<accession>A0A545TNJ8</accession>
<protein>
    <submittedName>
        <fullName evidence="1">Uncharacterized protein</fullName>
    </submittedName>
</protein>
<dbReference type="AlphaFoldDB" id="A0A545TNJ8"/>
<evidence type="ECO:0000313" key="2">
    <source>
        <dbReference type="Proteomes" id="UP000319732"/>
    </source>
</evidence>
<evidence type="ECO:0000313" key="1">
    <source>
        <dbReference type="EMBL" id="TQV78800.1"/>
    </source>
</evidence>
<dbReference type="Proteomes" id="UP000319732">
    <property type="component" value="Unassembled WGS sequence"/>
</dbReference>
<comment type="caution">
    <text evidence="1">The sequence shown here is derived from an EMBL/GenBank/DDBJ whole genome shotgun (WGS) entry which is preliminary data.</text>
</comment>
<gene>
    <name evidence="1" type="ORF">FKG94_12320</name>
</gene>